<feature type="compositionally biased region" description="Acidic residues" evidence="8">
    <location>
        <begin position="9"/>
        <end position="34"/>
    </location>
</feature>
<feature type="domain" description="CCHC-type" evidence="9">
    <location>
        <begin position="238"/>
        <end position="252"/>
    </location>
</feature>
<dbReference type="PROSITE" id="PS50158">
    <property type="entry name" value="ZF_CCHC"/>
    <property type="match status" value="4"/>
</dbReference>
<feature type="domain" description="CCHC-type" evidence="9">
    <location>
        <begin position="220"/>
        <end position="233"/>
    </location>
</feature>
<dbReference type="EMBL" id="JANBUY010000137">
    <property type="protein sequence ID" value="KAJ2863100.1"/>
    <property type="molecule type" value="Genomic_DNA"/>
</dbReference>
<feature type="compositionally biased region" description="Basic and acidic residues" evidence="8">
    <location>
        <begin position="380"/>
        <end position="395"/>
    </location>
</feature>
<keyword evidence="2" id="KW-0479">Metal-binding</keyword>
<dbReference type="GO" id="GO:0071035">
    <property type="term" value="P:nuclear polyadenylation-dependent rRNA catabolic process"/>
    <property type="evidence" value="ECO:0007669"/>
    <property type="project" value="TreeGrafter"/>
</dbReference>
<evidence type="ECO:0000256" key="4">
    <source>
        <dbReference type="ARBA" id="ARBA00022771"/>
    </source>
</evidence>
<dbReference type="Gene3D" id="4.10.60.10">
    <property type="entry name" value="Zinc finger, CCHC-type"/>
    <property type="match status" value="3"/>
</dbReference>
<feature type="domain" description="CCHC-type" evidence="9">
    <location>
        <begin position="258"/>
        <end position="273"/>
    </location>
</feature>
<dbReference type="InterPro" id="IPR051644">
    <property type="entry name" value="TRAMP_AT-DNA-binding"/>
</dbReference>
<dbReference type="InterPro" id="IPR001878">
    <property type="entry name" value="Znf_CCHC"/>
</dbReference>
<keyword evidence="4 7" id="KW-0863">Zinc-finger</keyword>
<dbReference type="GO" id="GO:0071039">
    <property type="term" value="P:nuclear polyadenylation-dependent CUT catabolic process"/>
    <property type="evidence" value="ECO:0007669"/>
    <property type="project" value="TreeGrafter"/>
</dbReference>
<keyword evidence="6" id="KW-0539">Nucleus</keyword>
<proteinExistence type="predicted"/>
<dbReference type="GO" id="GO:0071038">
    <property type="term" value="P:TRAMP-dependent tRNA surveillance pathway"/>
    <property type="evidence" value="ECO:0007669"/>
    <property type="project" value="TreeGrafter"/>
</dbReference>
<organism evidence="10 11">
    <name type="scientific">Coemansia aciculifera</name>
    <dbReference type="NCBI Taxonomy" id="417176"/>
    <lineage>
        <taxon>Eukaryota</taxon>
        <taxon>Fungi</taxon>
        <taxon>Fungi incertae sedis</taxon>
        <taxon>Zoopagomycota</taxon>
        <taxon>Kickxellomycotina</taxon>
        <taxon>Kickxellomycetes</taxon>
        <taxon>Kickxellales</taxon>
        <taxon>Kickxellaceae</taxon>
        <taxon>Coemansia</taxon>
    </lineage>
</organism>
<evidence type="ECO:0000256" key="3">
    <source>
        <dbReference type="ARBA" id="ARBA00022737"/>
    </source>
</evidence>
<dbReference type="PANTHER" id="PTHR46543:SF1">
    <property type="entry name" value="ZINC FINGER CCHC DOMAIN-CONTAINING PROTEIN 7"/>
    <property type="match status" value="1"/>
</dbReference>
<comment type="subcellular location">
    <subcellularLocation>
        <location evidence="1">Nucleus</location>
    </subcellularLocation>
</comment>
<dbReference type="GO" id="GO:0031499">
    <property type="term" value="C:TRAMP complex"/>
    <property type="evidence" value="ECO:0007669"/>
    <property type="project" value="TreeGrafter"/>
</dbReference>
<dbReference type="SUPFAM" id="SSF57756">
    <property type="entry name" value="Retrovirus zinc finger-like domains"/>
    <property type="match status" value="2"/>
</dbReference>
<dbReference type="GO" id="GO:0071031">
    <property type="term" value="P:nuclear mRNA surveillance of mRNA 3'-end processing"/>
    <property type="evidence" value="ECO:0007669"/>
    <property type="project" value="TreeGrafter"/>
</dbReference>
<dbReference type="GO" id="GO:0008270">
    <property type="term" value="F:zinc ion binding"/>
    <property type="evidence" value="ECO:0007669"/>
    <property type="project" value="UniProtKB-KW"/>
</dbReference>
<accession>A0A9W8IIS6</accession>
<keyword evidence="3" id="KW-0677">Repeat</keyword>
<evidence type="ECO:0000256" key="2">
    <source>
        <dbReference type="ARBA" id="ARBA00022723"/>
    </source>
</evidence>
<evidence type="ECO:0000313" key="11">
    <source>
        <dbReference type="Proteomes" id="UP001140074"/>
    </source>
</evidence>
<feature type="region of interest" description="Disordered" evidence="8">
    <location>
        <begin position="363"/>
        <end position="469"/>
    </location>
</feature>
<evidence type="ECO:0000256" key="7">
    <source>
        <dbReference type="PROSITE-ProRule" id="PRU00047"/>
    </source>
</evidence>
<evidence type="ECO:0000259" key="9">
    <source>
        <dbReference type="PROSITE" id="PS50158"/>
    </source>
</evidence>
<feature type="domain" description="CCHC-type" evidence="9">
    <location>
        <begin position="319"/>
        <end position="332"/>
    </location>
</feature>
<feature type="compositionally biased region" description="Low complexity" evidence="8">
    <location>
        <begin position="412"/>
        <end position="428"/>
    </location>
</feature>
<sequence>MYGAGFGDTYEDELYRDDPSVEEDSASDAIDSDTEEKILSHIYYQSSVPTPTQQTKPPLERTRTETDDSDSSESKYQIEKKRRKVHSSADFVKPREPFDEESISVTVVRPYRSATVSDEESDPAVDIRDVSFNTQDDMAVDSYLDSVTSTGLATPVRHPDGEVMEHHHIQIDSLQLTSPGIQTHTVLVRAGDPDDEYGYLDEAEIQGRNRYFMEEKEIICRKCHRPGHIAKDCTTMTCMTCGKDGHLSKDCKLTGNVCHSCNMRGHIASECPQRSGAPRSRGCDRCSSRTHHTEECATIWRRYVYAGPRPKYSDVIAWCYNCAARGHYGDNCQMRRSQGALAYQGDTAFGSVNCPGKMIHVSESQSSTRFDSSRLNSSGHDGHQNREDRRREHGYGPRRHTSGGHDSRSSSRHPQSSSGNNSASNSASRRPNRDYANSGSKSGRSTGGGYHSRPQQAPTAAVRSQHRRY</sequence>
<feature type="compositionally biased region" description="Polar residues" evidence="8">
    <location>
        <begin position="363"/>
        <end position="379"/>
    </location>
</feature>
<dbReference type="GO" id="GO:0071037">
    <property type="term" value="P:nuclear polyadenylation-dependent snRNA catabolic process"/>
    <property type="evidence" value="ECO:0007669"/>
    <property type="project" value="TreeGrafter"/>
</dbReference>
<dbReference type="InterPro" id="IPR036875">
    <property type="entry name" value="Znf_CCHC_sf"/>
</dbReference>
<evidence type="ECO:0000256" key="5">
    <source>
        <dbReference type="ARBA" id="ARBA00022833"/>
    </source>
</evidence>
<feature type="compositionally biased region" description="Polar residues" evidence="8">
    <location>
        <begin position="43"/>
        <end position="56"/>
    </location>
</feature>
<dbReference type="PANTHER" id="PTHR46543">
    <property type="entry name" value="ZINC FINGER CCHC DOMAIN-CONTAINING PROTEIN 7"/>
    <property type="match status" value="1"/>
</dbReference>
<feature type="compositionally biased region" description="Basic and acidic residues" evidence="8">
    <location>
        <begin position="58"/>
        <end position="79"/>
    </location>
</feature>
<comment type="caution">
    <text evidence="10">The sequence shown here is derived from an EMBL/GenBank/DDBJ whole genome shotgun (WGS) entry which is preliminary data.</text>
</comment>
<evidence type="ECO:0000256" key="8">
    <source>
        <dbReference type="SAM" id="MobiDB-lite"/>
    </source>
</evidence>
<dbReference type="Pfam" id="PF00098">
    <property type="entry name" value="zf-CCHC"/>
    <property type="match status" value="3"/>
</dbReference>
<dbReference type="SMART" id="SM00343">
    <property type="entry name" value="ZnF_C2HC"/>
    <property type="match status" value="5"/>
</dbReference>
<dbReference type="Proteomes" id="UP001140074">
    <property type="component" value="Unassembled WGS sequence"/>
</dbReference>
<dbReference type="GO" id="GO:0003723">
    <property type="term" value="F:RNA binding"/>
    <property type="evidence" value="ECO:0007669"/>
    <property type="project" value="TreeGrafter"/>
</dbReference>
<dbReference type="AlphaFoldDB" id="A0A9W8IIS6"/>
<evidence type="ECO:0000256" key="6">
    <source>
        <dbReference type="ARBA" id="ARBA00023242"/>
    </source>
</evidence>
<reference evidence="10" key="1">
    <citation type="submission" date="2022-07" db="EMBL/GenBank/DDBJ databases">
        <title>Phylogenomic reconstructions and comparative analyses of Kickxellomycotina fungi.</title>
        <authorList>
            <person name="Reynolds N.K."/>
            <person name="Stajich J.E."/>
            <person name="Barry K."/>
            <person name="Grigoriev I.V."/>
            <person name="Crous P."/>
            <person name="Smith M.E."/>
        </authorList>
    </citation>
    <scope>NUCLEOTIDE SEQUENCE</scope>
    <source>
        <strain evidence="10">RSA 476</strain>
    </source>
</reference>
<evidence type="ECO:0000256" key="1">
    <source>
        <dbReference type="ARBA" id="ARBA00004123"/>
    </source>
</evidence>
<keyword evidence="5" id="KW-0862">Zinc</keyword>
<gene>
    <name evidence="10" type="ORF">GGH94_003843</name>
</gene>
<keyword evidence="11" id="KW-1185">Reference proteome</keyword>
<dbReference type="GO" id="GO:0071036">
    <property type="term" value="P:nuclear polyadenylation-dependent snoRNA catabolic process"/>
    <property type="evidence" value="ECO:0007669"/>
    <property type="project" value="TreeGrafter"/>
</dbReference>
<name>A0A9W8IIS6_9FUNG</name>
<evidence type="ECO:0000313" key="10">
    <source>
        <dbReference type="EMBL" id="KAJ2863100.1"/>
    </source>
</evidence>
<protein>
    <recommendedName>
        <fullName evidence="9">CCHC-type domain-containing protein</fullName>
    </recommendedName>
</protein>
<feature type="region of interest" description="Disordered" evidence="8">
    <location>
        <begin position="1"/>
        <end position="88"/>
    </location>
</feature>